<dbReference type="AlphaFoldDB" id="A0A2M4DB62"/>
<keyword evidence="1" id="KW-0732">Signal</keyword>
<proteinExistence type="predicted"/>
<sequence length="77" mass="8897">MWECLLGLTKDLWLSVHLHLSCAFRTHVRAKPRDLTSCVLIDPAAVTFTDTVAPHKRLQAWQHHREGLCLEKTDHQN</sequence>
<evidence type="ECO:0000256" key="1">
    <source>
        <dbReference type="SAM" id="SignalP"/>
    </source>
</evidence>
<evidence type="ECO:0000313" key="2">
    <source>
        <dbReference type="EMBL" id="MBW74822.1"/>
    </source>
</evidence>
<dbReference type="EMBL" id="GGFL01010644">
    <property type="protein sequence ID" value="MBW74822.1"/>
    <property type="molecule type" value="Transcribed_RNA"/>
</dbReference>
<feature type="signal peptide" evidence="1">
    <location>
        <begin position="1"/>
        <end position="23"/>
    </location>
</feature>
<feature type="chain" id="PRO_5014779280" evidence="1">
    <location>
        <begin position="24"/>
        <end position="77"/>
    </location>
</feature>
<protein>
    <submittedName>
        <fullName evidence="2">Putative secreted protein</fullName>
    </submittedName>
</protein>
<reference evidence="2" key="1">
    <citation type="submission" date="2018-01" db="EMBL/GenBank/DDBJ databases">
        <title>An insight into the sialome of Amazonian anophelines.</title>
        <authorList>
            <person name="Ribeiro J.M."/>
            <person name="Scarpassa V."/>
            <person name="Calvo E."/>
        </authorList>
    </citation>
    <scope>NUCLEOTIDE SEQUENCE</scope>
</reference>
<name>A0A2M4DB62_ANODA</name>
<accession>A0A2M4DB62</accession>
<organism evidence="2">
    <name type="scientific">Anopheles darlingi</name>
    <name type="common">Mosquito</name>
    <dbReference type="NCBI Taxonomy" id="43151"/>
    <lineage>
        <taxon>Eukaryota</taxon>
        <taxon>Metazoa</taxon>
        <taxon>Ecdysozoa</taxon>
        <taxon>Arthropoda</taxon>
        <taxon>Hexapoda</taxon>
        <taxon>Insecta</taxon>
        <taxon>Pterygota</taxon>
        <taxon>Neoptera</taxon>
        <taxon>Endopterygota</taxon>
        <taxon>Diptera</taxon>
        <taxon>Nematocera</taxon>
        <taxon>Culicoidea</taxon>
        <taxon>Culicidae</taxon>
        <taxon>Anophelinae</taxon>
        <taxon>Anopheles</taxon>
    </lineage>
</organism>